<gene>
    <name evidence="1" type="ORF">HG15A2_36940</name>
</gene>
<organism evidence="1 2">
    <name type="scientific">Adhaeretor mobilis</name>
    <dbReference type="NCBI Taxonomy" id="1930276"/>
    <lineage>
        <taxon>Bacteria</taxon>
        <taxon>Pseudomonadati</taxon>
        <taxon>Planctomycetota</taxon>
        <taxon>Planctomycetia</taxon>
        <taxon>Pirellulales</taxon>
        <taxon>Lacipirellulaceae</taxon>
        <taxon>Adhaeretor</taxon>
    </lineage>
</organism>
<dbReference type="Proteomes" id="UP000319852">
    <property type="component" value="Chromosome"/>
</dbReference>
<proteinExistence type="predicted"/>
<accession>A0A517MZY4</accession>
<dbReference type="RefSeq" id="WP_145061808.1">
    <property type="nucleotide sequence ID" value="NZ_CP036263.1"/>
</dbReference>
<name>A0A517MZY4_9BACT</name>
<reference evidence="1 2" key="1">
    <citation type="submission" date="2019-02" db="EMBL/GenBank/DDBJ databases">
        <title>Deep-cultivation of Planctomycetes and their phenomic and genomic characterization uncovers novel biology.</title>
        <authorList>
            <person name="Wiegand S."/>
            <person name="Jogler M."/>
            <person name="Boedeker C."/>
            <person name="Pinto D."/>
            <person name="Vollmers J."/>
            <person name="Rivas-Marin E."/>
            <person name="Kohn T."/>
            <person name="Peeters S.H."/>
            <person name="Heuer A."/>
            <person name="Rast P."/>
            <person name="Oberbeckmann S."/>
            <person name="Bunk B."/>
            <person name="Jeske O."/>
            <person name="Meyerdierks A."/>
            <person name="Storesund J.E."/>
            <person name="Kallscheuer N."/>
            <person name="Luecker S."/>
            <person name="Lage O.M."/>
            <person name="Pohl T."/>
            <person name="Merkel B.J."/>
            <person name="Hornburger P."/>
            <person name="Mueller R.-W."/>
            <person name="Bruemmer F."/>
            <person name="Labrenz M."/>
            <person name="Spormann A.M."/>
            <person name="Op den Camp H."/>
            <person name="Overmann J."/>
            <person name="Amann R."/>
            <person name="Jetten M.S.M."/>
            <person name="Mascher T."/>
            <person name="Medema M.H."/>
            <person name="Devos D.P."/>
            <person name="Kaster A.-K."/>
            <person name="Ovreas L."/>
            <person name="Rohde M."/>
            <person name="Galperin M.Y."/>
            <person name="Jogler C."/>
        </authorList>
    </citation>
    <scope>NUCLEOTIDE SEQUENCE [LARGE SCALE GENOMIC DNA]</scope>
    <source>
        <strain evidence="1 2">HG15A2</strain>
    </source>
</reference>
<protein>
    <submittedName>
        <fullName evidence="1">Uncharacterized protein</fullName>
    </submittedName>
</protein>
<dbReference type="KEGG" id="amob:HG15A2_36940"/>
<evidence type="ECO:0000313" key="2">
    <source>
        <dbReference type="Proteomes" id="UP000319852"/>
    </source>
</evidence>
<evidence type="ECO:0000313" key="1">
    <source>
        <dbReference type="EMBL" id="QDT00358.1"/>
    </source>
</evidence>
<dbReference type="EMBL" id="CP036263">
    <property type="protein sequence ID" value="QDT00358.1"/>
    <property type="molecule type" value="Genomic_DNA"/>
</dbReference>
<dbReference type="AlphaFoldDB" id="A0A517MZY4"/>
<keyword evidence="2" id="KW-1185">Reference proteome</keyword>
<sequence>MFSDETIGHLFPEPVAELPLQLIASMLSAQDEALSALGSRVAGTALETKFDATLLGEKVVEQAQKSA</sequence>